<dbReference type="EMBL" id="LR796334">
    <property type="protein sequence ID" value="CAB4137205.1"/>
    <property type="molecule type" value="Genomic_DNA"/>
</dbReference>
<protein>
    <submittedName>
        <fullName evidence="1">Uncharacterized protein</fullName>
    </submittedName>
</protein>
<accession>A0A6J5LRX3</accession>
<reference evidence="1" key="1">
    <citation type="submission" date="2020-04" db="EMBL/GenBank/DDBJ databases">
        <authorList>
            <person name="Chiriac C."/>
            <person name="Salcher M."/>
            <person name="Ghai R."/>
            <person name="Kavagutti S V."/>
        </authorList>
    </citation>
    <scope>NUCLEOTIDE SEQUENCE</scope>
</reference>
<gene>
    <name evidence="1" type="ORF">UFOVP324_18</name>
</gene>
<evidence type="ECO:0000313" key="1">
    <source>
        <dbReference type="EMBL" id="CAB4137205.1"/>
    </source>
</evidence>
<proteinExistence type="predicted"/>
<organism evidence="1">
    <name type="scientific">uncultured Caudovirales phage</name>
    <dbReference type="NCBI Taxonomy" id="2100421"/>
    <lineage>
        <taxon>Viruses</taxon>
        <taxon>Duplodnaviria</taxon>
        <taxon>Heunggongvirae</taxon>
        <taxon>Uroviricota</taxon>
        <taxon>Caudoviricetes</taxon>
        <taxon>Peduoviridae</taxon>
        <taxon>Maltschvirus</taxon>
        <taxon>Maltschvirus maltsch</taxon>
    </lineage>
</organism>
<sequence>MNIENKVFEKLFQEEKVELASQKVELALADDIEAARNTGLKNVDGSKSAFNKAQSVLIQYKDSIANVAVSFNQVLQLIGQMKAKSKELGIEVAPKYLNLEKEANQYSKQYSAKFKAIDAMIKSM</sequence>
<name>A0A6J5LRX3_9CAUD</name>